<dbReference type="RefSeq" id="WP_069717702.1">
    <property type="nucleotide sequence ID" value="NZ_MJEH01000033.1"/>
</dbReference>
<comment type="caution">
    <text evidence="1">The sequence shown here is derived from an EMBL/GenBank/DDBJ whole genome shotgun (WGS) entry which is preliminary data.</text>
</comment>
<dbReference type="SUPFAM" id="SSF47954">
    <property type="entry name" value="Cyclin-like"/>
    <property type="match status" value="1"/>
</dbReference>
<protein>
    <submittedName>
        <fullName evidence="1">Uncharacterized protein</fullName>
    </submittedName>
</protein>
<reference evidence="1 2" key="1">
    <citation type="submission" date="2016-08" db="EMBL/GenBank/DDBJ databases">
        <title>Genome of Bacillus solimangrovi GH2-4.</title>
        <authorList>
            <person name="Lim S."/>
            <person name="Kim B.-C."/>
        </authorList>
    </citation>
    <scope>NUCLEOTIDE SEQUENCE [LARGE SCALE GENOMIC DNA]</scope>
    <source>
        <strain evidence="1 2">GH2-4</strain>
    </source>
</reference>
<evidence type="ECO:0000313" key="2">
    <source>
        <dbReference type="Proteomes" id="UP000095209"/>
    </source>
</evidence>
<sequence length="361" mass="42078">MSKINRNDPCLCGSGKKYKKCCMNGNTVSIEKLVEADVSIAQTELIDYAIKYYDQPMRDKVNELMTDLDVPSSAKDMFTFQAMLWTILHEPTEFGQTVLQEYSEKNASKWKRERVRHIIESWTVSEPVVGEVNNVADNVIALTDCFTGEQRSIRVVAEDRLPQQGNMLIGFMLSFEDSHVFFKDIINITSADSNLVLQHLFHMYKDSGQQSSVEWLRQSYLQTIWESLYRQLDVRPDQKIEWKNEKEESVASLLKEMMNKEELPGDIIEFAIELWAKYCEYKEPKIRNERIYAASLHYLVTQVTKVHTKTQQEFAVLYDLTSSSISTRYREMEKALEEEIEQFHVAVREVEKNLQEEVTTS</sequence>
<dbReference type="STRING" id="1305675.BFG57_02505"/>
<evidence type="ECO:0000313" key="1">
    <source>
        <dbReference type="EMBL" id="OEH92161.1"/>
    </source>
</evidence>
<dbReference type="Gene3D" id="1.10.472.170">
    <property type="match status" value="1"/>
</dbReference>
<dbReference type="Proteomes" id="UP000095209">
    <property type="component" value="Unassembled WGS sequence"/>
</dbReference>
<proteinExistence type="predicted"/>
<gene>
    <name evidence="1" type="ORF">BFG57_02505</name>
</gene>
<accession>A0A1E5LDJ9</accession>
<keyword evidence="2" id="KW-1185">Reference proteome</keyword>
<dbReference type="EMBL" id="MJEH01000033">
    <property type="protein sequence ID" value="OEH92161.1"/>
    <property type="molecule type" value="Genomic_DNA"/>
</dbReference>
<dbReference type="SUPFAM" id="SSF103642">
    <property type="entry name" value="Sec-C motif"/>
    <property type="match status" value="1"/>
</dbReference>
<organism evidence="1 2">
    <name type="scientific">Bacillus solimangrovi</name>
    <dbReference type="NCBI Taxonomy" id="1305675"/>
    <lineage>
        <taxon>Bacteria</taxon>
        <taxon>Bacillati</taxon>
        <taxon>Bacillota</taxon>
        <taxon>Bacilli</taxon>
        <taxon>Bacillales</taxon>
        <taxon>Bacillaceae</taxon>
        <taxon>Bacillus</taxon>
    </lineage>
</organism>
<dbReference type="AlphaFoldDB" id="A0A1E5LDJ9"/>
<dbReference type="InterPro" id="IPR004027">
    <property type="entry name" value="SEC_C_motif"/>
</dbReference>
<name>A0A1E5LDJ9_9BACI</name>
<dbReference type="InterPro" id="IPR036915">
    <property type="entry name" value="Cyclin-like_sf"/>
</dbReference>
<dbReference type="Gene3D" id="3.10.450.50">
    <property type="match status" value="1"/>
</dbReference>
<dbReference type="CDD" id="cd00043">
    <property type="entry name" value="CYCLIN_SF"/>
    <property type="match status" value="1"/>
</dbReference>
<dbReference type="Pfam" id="PF02810">
    <property type="entry name" value="SEC-C"/>
    <property type="match status" value="1"/>
</dbReference>